<keyword evidence="3" id="KW-1185">Reference proteome</keyword>
<feature type="region of interest" description="Disordered" evidence="1">
    <location>
        <begin position="325"/>
        <end position="358"/>
    </location>
</feature>
<feature type="compositionally biased region" description="Low complexity" evidence="1">
    <location>
        <begin position="967"/>
        <end position="983"/>
    </location>
</feature>
<dbReference type="eggNOG" id="KOG4341">
    <property type="taxonomic scope" value="Eukaryota"/>
</dbReference>
<dbReference type="AlphaFoldDB" id="A8N2Y1"/>
<dbReference type="GO" id="GO:0019005">
    <property type="term" value="C:SCF ubiquitin ligase complex"/>
    <property type="evidence" value="ECO:0007669"/>
    <property type="project" value="TreeGrafter"/>
</dbReference>
<feature type="compositionally biased region" description="Basic and acidic residues" evidence="1">
    <location>
        <begin position="145"/>
        <end position="162"/>
    </location>
</feature>
<dbReference type="Gene3D" id="3.80.10.10">
    <property type="entry name" value="Ribonuclease Inhibitor"/>
    <property type="match status" value="3"/>
</dbReference>
<dbReference type="PANTHER" id="PTHR13318">
    <property type="entry name" value="PARTNER OF PAIRED, ISOFORM B-RELATED"/>
    <property type="match status" value="1"/>
</dbReference>
<dbReference type="GeneID" id="6005707"/>
<dbReference type="PANTHER" id="PTHR13318:SF95">
    <property type="entry name" value="F-BOX PROTEIN YLR352W"/>
    <property type="match status" value="1"/>
</dbReference>
<accession>A8N2Y1</accession>
<evidence type="ECO:0000313" key="3">
    <source>
        <dbReference type="Proteomes" id="UP000001861"/>
    </source>
</evidence>
<feature type="region of interest" description="Disordered" evidence="1">
    <location>
        <begin position="44"/>
        <end position="73"/>
    </location>
</feature>
<dbReference type="OrthoDB" id="550575at2759"/>
<dbReference type="STRING" id="240176.A8N2Y1"/>
<dbReference type="RefSeq" id="XP_001829279.1">
    <property type="nucleotide sequence ID" value="XM_001829227.1"/>
</dbReference>
<dbReference type="Proteomes" id="UP000001861">
    <property type="component" value="Unassembled WGS sequence"/>
</dbReference>
<feature type="compositionally biased region" description="Pro residues" evidence="1">
    <location>
        <begin position="330"/>
        <end position="339"/>
    </location>
</feature>
<gene>
    <name evidence="2" type="ORF">CC1G_06616</name>
</gene>
<feature type="compositionally biased region" description="Low complexity" evidence="1">
    <location>
        <begin position="775"/>
        <end position="791"/>
    </location>
</feature>
<dbReference type="InterPro" id="IPR036047">
    <property type="entry name" value="F-box-like_dom_sf"/>
</dbReference>
<comment type="caution">
    <text evidence="2">The sequence shown here is derived from an EMBL/GenBank/DDBJ whole genome shotgun (WGS) entry which is preliminary data.</text>
</comment>
<feature type="region of interest" description="Disordered" evidence="1">
    <location>
        <begin position="275"/>
        <end position="304"/>
    </location>
</feature>
<feature type="compositionally biased region" description="Polar residues" evidence="1">
    <location>
        <begin position="53"/>
        <end position="65"/>
    </location>
</feature>
<dbReference type="OMA" id="SKNKWVG"/>
<dbReference type="InParanoid" id="A8N2Y1"/>
<dbReference type="SUPFAM" id="SSF81383">
    <property type="entry name" value="F-box domain"/>
    <property type="match status" value="1"/>
</dbReference>
<evidence type="ECO:0000313" key="2">
    <source>
        <dbReference type="EMBL" id="EAU92605.1"/>
    </source>
</evidence>
<proteinExistence type="predicted"/>
<dbReference type="InterPro" id="IPR032675">
    <property type="entry name" value="LRR_dom_sf"/>
</dbReference>
<dbReference type="KEGG" id="cci:CC1G_06616"/>
<dbReference type="EMBL" id="AACS02000001">
    <property type="protein sequence ID" value="EAU92605.1"/>
    <property type="molecule type" value="Genomic_DNA"/>
</dbReference>
<feature type="region of interest" description="Disordered" evidence="1">
    <location>
        <begin position="140"/>
        <end position="167"/>
    </location>
</feature>
<organism evidence="2 3">
    <name type="scientific">Coprinopsis cinerea (strain Okayama-7 / 130 / ATCC MYA-4618 / FGSC 9003)</name>
    <name type="common">Inky cap fungus</name>
    <name type="synonym">Hormographiella aspergillata</name>
    <dbReference type="NCBI Taxonomy" id="240176"/>
    <lineage>
        <taxon>Eukaryota</taxon>
        <taxon>Fungi</taxon>
        <taxon>Dikarya</taxon>
        <taxon>Basidiomycota</taxon>
        <taxon>Agaricomycotina</taxon>
        <taxon>Agaricomycetes</taxon>
        <taxon>Agaricomycetidae</taxon>
        <taxon>Agaricales</taxon>
        <taxon>Agaricineae</taxon>
        <taxon>Psathyrellaceae</taxon>
        <taxon>Coprinopsis</taxon>
    </lineage>
</organism>
<dbReference type="VEuPathDB" id="FungiDB:CC1G_06616"/>
<sequence>MNTEQNNIDNDDNLFVFEPCEGPYGLSAPSSCGAASSLNNAAAMPSHDAPFTSGEQAERSNSPNYSDKGKGVSMPMPIRTSTIIHDLFDVSLSNTSPSQAPSSFSPSDFSSFSPSSFAFSFPSSSSSSYKTSLASPISDLFGEGRSFDNDGETRSGKGKGREMPPVLPPLTFCPTEMGEGNPPWVTFEDPNPSSSFNSPVGSSIAAESSSVRPSPPIVNFNVADGIASSASSSEDLFHAPLRCNMNAASDFIVEQARPSHPHRPQSYLARKLAFGRNSTPTPSRPTSPPSGVGVAPPESRGDDTIVLGGNGRGLWYTAPKVDESPTIVSRPPPPIPPLPLVVTPSRPTSPRLLKHKGRSQSEPLPFSVLDYVPISCTDLFEPLPLFIKNYFGDILPREIHLHILRSFVEIYIDDHRRAVESGRWSVYRASASRNQWVGRDKGVRELVKLSRVSKSWRTAVYDGQLWIDLDLHGLPRLPQHVTQRIAQTGGPFIQRLNLAGHAHIEPEHLIDITDSLCLTVPYDSSAYTQLTSINLQGCTNLTTQSLHRLLIRSRNLETLILKGLGCVTNTTCEILAAYCPRLTSLNLSRCPNMDASGIGFMAKSALARQQHLQLKELRLSGLKYTTESMMQALGCATPLLEVLDLSYARQLRNAALEAFVACDDDDDEMESDTVVVSARDLGRDTGSDTGPGRYRRRITRLRHLNLSFCPLLTDTACANLSHSIPRLEFLELAGIGSDMREAGLIRLLERTPFIKRLDLEDASDLTDTFLAAITPVPDKPTSTSTSPTSTPTEDDPQPGYVLQQLIVSYASQLSDDALLNLIRNCPQLTVLEVDNTRIGSAVFREFVRLSKERQLKNAKIAAVDCRGIGESVVKELTGSTRPRRGWRAYAARKLCYLDGRDGNEEDLKIGQDECDEGRVVVKTFYSWQTVDAVKANREKRRKANSRRAVSTSSGREDEDGGGGSGGRTRWWSPGGRRSGRTSPPVMTDIPNEGCRTM</sequence>
<feature type="region of interest" description="Disordered" evidence="1">
    <location>
        <begin position="937"/>
        <end position="997"/>
    </location>
</feature>
<name>A8N2Y1_COPC7</name>
<dbReference type="InterPro" id="IPR006553">
    <property type="entry name" value="Leu-rich_rpt_Cys-con_subtyp"/>
</dbReference>
<dbReference type="SUPFAM" id="SSF52047">
    <property type="entry name" value="RNI-like"/>
    <property type="match status" value="1"/>
</dbReference>
<protein>
    <submittedName>
        <fullName evidence="2">F-box domain-containing protein</fullName>
    </submittedName>
</protein>
<dbReference type="SMART" id="SM00367">
    <property type="entry name" value="LRR_CC"/>
    <property type="match status" value="8"/>
</dbReference>
<reference evidence="2 3" key="1">
    <citation type="journal article" date="2010" name="Proc. Natl. Acad. Sci. U.S.A.">
        <title>Insights into evolution of multicellular fungi from the assembled chromosomes of the mushroom Coprinopsis cinerea (Coprinus cinereus).</title>
        <authorList>
            <person name="Stajich J.E."/>
            <person name="Wilke S.K."/>
            <person name="Ahren D."/>
            <person name="Au C.H."/>
            <person name="Birren B.W."/>
            <person name="Borodovsky M."/>
            <person name="Burns C."/>
            <person name="Canback B."/>
            <person name="Casselton L.A."/>
            <person name="Cheng C.K."/>
            <person name="Deng J."/>
            <person name="Dietrich F.S."/>
            <person name="Fargo D.C."/>
            <person name="Farman M.L."/>
            <person name="Gathman A.C."/>
            <person name="Goldberg J."/>
            <person name="Guigo R."/>
            <person name="Hoegger P.J."/>
            <person name="Hooker J.B."/>
            <person name="Huggins A."/>
            <person name="James T.Y."/>
            <person name="Kamada T."/>
            <person name="Kilaru S."/>
            <person name="Kodira C."/>
            <person name="Kues U."/>
            <person name="Kupfer D."/>
            <person name="Kwan H.S."/>
            <person name="Lomsadze A."/>
            <person name="Li W."/>
            <person name="Lilly W.W."/>
            <person name="Ma L.J."/>
            <person name="Mackey A.J."/>
            <person name="Manning G."/>
            <person name="Martin F."/>
            <person name="Muraguchi H."/>
            <person name="Natvig D.O."/>
            <person name="Palmerini H."/>
            <person name="Ramesh M.A."/>
            <person name="Rehmeyer C.J."/>
            <person name="Roe B.A."/>
            <person name="Shenoy N."/>
            <person name="Stanke M."/>
            <person name="Ter-Hovhannisyan V."/>
            <person name="Tunlid A."/>
            <person name="Velagapudi R."/>
            <person name="Vision T.J."/>
            <person name="Zeng Q."/>
            <person name="Zolan M.E."/>
            <person name="Pukkila P.J."/>
        </authorList>
    </citation>
    <scope>NUCLEOTIDE SEQUENCE [LARGE SCALE GENOMIC DNA]</scope>
    <source>
        <strain evidence="3">Okayama-7 / 130 / ATCC MYA-4618 / FGSC 9003</strain>
    </source>
</reference>
<feature type="region of interest" description="Disordered" evidence="1">
    <location>
        <begin position="775"/>
        <end position="797"/>
    </location>
</feature>
<dbReference type="GO" id="GO:0031146">
    <property type="term" value="P:SCF-dependent proteasomal ubiquitin-dependent protein catabolic process"/>
    <property type="evidence" value="ECO:0007669"/>
    <property type="project" value="TreeGrafter"/>
</dbReference>
<evidence type="ECO:0000256" key="1">
    <source>
        <dbReference type="SAM" id="MobiDB-lite"/>
    </source>
</evidence>